<dbReference type="RefSeq" id="XP_022663695.1">
    <property type="nucleotide sequence ID" value="XM_022807960.1"/>
</dbReference>
<dbReference type="PROSITE" id="PS51421">
    <property type="entry name" value="RAS"/>
    <property type="match status" value="1"/>
</dbReference>
<dbReference type="SMART" id="SM00175">
    <property type="entry name" value="RAB"/>
    <property type="match status" value="1"/>
</dbReference>
<keyword evidence="2" id="KW-0597">Phosphoprotein</keyword>
<sequence length="523" mass="57004">MYVDLAVSPVMEPKKRHSEPYTEYQLPLCQNLCVPSSTVIVPNMNANGISHSGNNNNNISLHCLSVPDLSASPHQLFREFCSDVSPGVAQLSLDQQQQALTPPNRSPASSTSGSPNRISRNRVKYQKGRRRSLGVPGSRSPNGRSLWKELEEDPWAEFHRKRSPGLATARYPQQAVDPPPGPGAYRCRSFSVTPKGNILNLGDVVLTNALDERRKSVSSCTDAPEDPSPPLVRVRLLGAPGVGKSCLLQQFIEGRANTVNEEGHLEIITSPPPSAENSVDVQTTRVMLDGEEFDAEFDETTDHVVTKQHLEEADAFVVVYSVTDRESLELAEDTISQLRVLCGHQKGGGVGRRRSSATATLGGLLNRPITKAVILAANKADLARKRCVSTEEGRSLAKKYECKFIETSACIGHNVDELLVGTLKQIRLKQRSGSVPAWCTLDVPPIIRSRAASLSPEPTPGHGYGHRASLSTSAFPPIMTDSAEGHRPSVARSIACKARGFINKFWTKCDSVRTRSCDDLHVL</sequence>
<keyword evidence="5" id="KW-1185">Reference proteome</keyword>
<dbReference type="GO" id="GO:0005886">
    <property type="term" value="C:plasma membrane"/>
    <property type="evidence" value="ECO:0007669"/>
    <property type="project" value="TreeGrafter"/>
</dbReference>
<evidence type="ECO:0000313" key="5">
    <source>
        <dbReference type="Proteomes" id="UP000594260"/>
    </source>
</evidence>
<dbReference type="PRINTS" id="PR00449">
    <property type="entry name" value="RASTRNSFRMNG"/>
</dbReference>
<feature type="compositionally biased region" description="Polar residues" evidence="3">
    <location>
        <begin position="101"/>
        <end position="118"/>
    </location>
</feature>
<dbReference type="PROSITE" id="PS51419">
    <property type="entry name" value="RAB"/>
    <property type="match status" value="1"/>
</dbReference>
<dbReference type="GO" id="GO:0003924">
    <property type="term" value="F:GTPase activity"/>
    <property type="evidence" value="ECO:0007669"/>
    <property type="project" value="InterPro"/>
</dbReference>
<dbReference type="EnsemblMetazoa" id="XM_022807962">
    <property type="protein sequence ID" value="XP_022663697"/>
    <property type="gene ID" value="LOC111251406"/>
</dbReference>
<dbReference type="InterPro" id="IPR027417">
    <property type="entry name" value="P-loop_NTPase"/>
</dbReference>
<dbReference type="EnsemblMetazoa" id="XM_022807960">
    <property type="protein sequence ID" value="XP_022663695"/>
    <property type="gene ID" value="LOC111251406"/>
</dbReference>
<dbReference type="AlphaFoldDB" id="A0A7M7KCE9"/>
<dbReference type="SUPFAM" id="SSF52540">
    <property type="entry name" value="P-loop containing nucleoside triphosphate hydrolases"/>
    <property type="match status" value="1"/>
</dbReference>
<dbReference type="PANTHER" id="PTHR45775">
    <property type="entry name" value="RAD, GEM/KIR FAMILY MEMBER 2, ISOFORM C"/>
    <property type="match status" value="1"/>
</dbReference>
<dbReference type="OrthoDB" id="5239715at2759"/>
<evidence type="ECO:0000256" key="1">
    <source>
        <dbReference type="ARBA" id="ARBA00008846"/>
    </source>
</evidence>
<dbReference type="InParanoid" id="A0A7M7KCE9"/>
<accession>A0A7M7KCE9</accession>
<organism evidence="4 5">
    <name type="scientific">Varroa destructor</name>
    <name type="common">Honeybee mite</name>
    <dbReference type="NCBI Taxonomy" id="109461"/>
    <lineage>
        <taxon>Eukaryota</taxon>
        <taxon>Metazoa</taxon>
        <taxon>Ecdysozoa</taxon>
        <taxon>Arthropoda</taxon>
        <taxon>Chelicerata</taxon>
        <taxon>Arachnida</taxon>
        <taxon>Acari</taxon>
        <taxon>Parasitiformes</taxon>
        <taxon>Mesostigmata</taxon>
        <taxon>Gamasina</taxon>
        <taxon>Dermanyssoidea</taxon>
        <taxon>Varroidae</taxon>
        <taxon>Varroa</taxon>
    </lineage>
</organism>
<dbReference type="RefSeq" id="XP_022663696.1">
    <property type="nucleotide sequence ID" value="XM_022807961.1"/>
</dbReference>
<dbReference type="KEGG" id="vde:111251406"/>
<protein>
    <submittedName>
        <fullName evidence="4">Uncharacterized protein</fullName>
    </submittedName>
</protein>
<evidence type="ECO:0000256" key="2">
    <source>
        <dbReference type="ARBA" id="ARBA00022553"/>
    </source>
</evidence>
<dbReference type="Gene3D" id="3.40.50.300">
    <property type="entry name" value="P-loop containing nucleotide triphosphate hydrolases"/>
    <property type="match status" value="1"/>
</dbReference>
<name>A0A7M7KCE9_VARDE</name>
<proteinExistence type="inferred from homology"/>
<reference evidence="4" key="1">
    <citation type="submission" date="2021-01" db="UniProtKB">
        <authorList>
            <consortium name="EnsemblMetazoa"/>
        </authorList>
    </citation>
    <scope>IDENTIFICATION</scope>
</reference>
<dbReference type="EnsemblMetazoa" id="XM_022807961">
    <property type="protein sequence ID" value="XP_022663696"/>
    <property type="gene ID" value="LOC111251406"/>
</dbReference>
<dbReference type="PANTHER" id="PTHR45775:SF6">
    <property type="entry name" value="RAD, GEM_KIR FAMILY MEMBER 2, ISOFORM C"/>
    <property type="match status" value="1"/>
</dbReference>
<dbReference type="SMART" id="SM00173">
    <property type="entry name" value="RAS"/>
    <property type="match status" value="1"/>
</dbReference>
<dbReference type="Proteomes" id="UP000594260">
    <property type="component" value="Unplaced"/>
</dbReference>
<dbReference type="GO" id="GO:0005246">
    <property type="term" value="F:calcium channel regulator activity"/>
    <property type="evidence" value="ECO:0007669"/>
    <property type="project" value="TreeGrafter"/>
</dbReference>
<dbReference type="GeneID" id="111251406"/>
<dbReference type="InterPro" id="IPR051641">
    <property type="entry name" value="RGK_GTP-binding_reg"/>
</dbReference>
<feature type="region of interest" description="Disordered" evidence="3">
    <location>
        <begin position="96"/>
        <end position="146"/>
    </location>
</feature>
<dbReference type="Pfam" id="PF00071">
    <property type="entry name" value="Ras"/>
    <property type="match status" value="2"/>
</dbReference>
<feature type="compositionally biased region" description="Basic residues" evidence="3">
    <location>
        <begin position="119"/>
        <end position="132"/>
    </location>
</feature>
<evidence type="ECO:0000313" key="4">
    <source>
        <dbReference type="EnsemblMetazoa" id="XP_022663697"/>
    </source>
</evidence>
<dbReference type="RefSeq" id="XP_022663697.1">
    <property type="nucleotide sequence ID" value="XM_022807962.1"/>
</dbReference>
<comment type="similarity">
    <text evidence="1">Belongs to the small GTPase superfamily. RGK family.</text>
</comment>
<evidence type="ECO:0000256" key="3">
    <source>
        <dbReference type="SAM" id="MobiDB-lite"/>
    </source>
</evidence>
<dbReference type="GO" id="GO:0005525">
    <property type="term" value="F:GTP binding"/>
    <property type="evidence" value="ECO:0007669"/>
    <property type="project" value="InterPro"/>
</dbReference>
<dbReference type="InterPro" id="IPR001806">
    <property type="entry name" value="Small_GTPase"/>
</dbReference>